<dbReference type="EMBL" id="BAABME010011416">
    <property type="protein sequence ID" value="GAA0183726.1"/>
    <property type="molecule type" value="Genomic_DNA"/>
</dbReference>
<comment type="caution">
    <text evidence="1">The sequence shown here is derived from an EMBL/GenBank/DDBJ whole genome shotgun (WGS) entry which is preliminary data.</text>
</comment>
<gene>
    <name evidence="1" type="ORF">LIER_31089</name>
</gene>
<name>A0AAV3RPS9_LITER</name>
<sequence length="80" mass="9119">MEIGDGFWHDHWHVKGVLAQVVFEETKRCLGIGEKASVAKVVAAGKWPRGRKFTREVEQIVQGIPRLHEGKKDKVLWKGE</sequence>
<organism evidence="1 2">
    <name type="scientific">Lithospermum erythrorhizon</name>
    <name type="common">Purple gromwell</name>
    <name type="synonym">Lithospermum officinale var. erythrorhizon</name>
    <dbReference type="NCBI Taxonomy" id="34254"/>
    <lineage>
        <taxon>Eukaryota</taxon>
        <taxon>Viridiplantae</taxon>
        <taxon>Streptophyta</taxon>
        <taxon>Embryophyta</taxon>
        <taxon>Tracheophyta</taxon>
        <taxon>Spermatophyta</taxon>
        <taxon>Magnoliopsida</taxon>
        <taxon>eudicotyledons</taxon>
        <taxon>Gunneridae</taxon>
        <taxon>Pentapetalae</taxon>
        <taxon>asterids</taxon>
        <taxon>lamiids</taxon>
        <taxon>Boraginales</taxon>
        <taxon>Boraginaceae</taxon>
        <taxon>Boraginoideae</taxon>
        <taxon>Lithospermeae</taxon>
        <taxon>Lithospermum</taxon>
    </lineage>
</organism>
<accession>A0AAV3RPS9</accession>
<dbReference type="AlphaFoldDB" id="A0AAV3RPS9"/>
<keyword evidence="2" id="KW-1185">Reference proteome</keyword>
<evidence type="ECO:0000313" key="1">
    <source>
        <dbReference type="EMBL" id="GAA0183726.1"/>
    </source>
</evidence>
<protein>
    <submittedName>
        <fullName evidence="1">Uncharacterized protein</fullName>
    </submittedName>
</protein>
<reference evidence="1 2" key="1">
    <citation type="submission" date="2024-01" db="EMBL/GenBank/DDBJ databases">
        <title>The complete chloroplast genome sequence of Lithospermum erythrorhizon: insights into the phylogenetic relationship among Boraginaceae species and the maternal lineages of purple gromwells.</title>
        <authorList>
            <person name="Okada T."/>
            <person name="Watanabe K."/>
        </authorList>
    </citation>
    <scope>NUCLEOTIDE SEQUENCE [LARGE SCALE GENOMIC DNA]</scope>
</reference>
<dbReference type="Proteomes" id="UP001454036">
    <property type="component" value="Unassembled WGS sequence"/>
</dbReference>
<proteinExistence type="predicted"/>
<evidence type="ECO:0000313" key="2">
    <source>
        <dbReference type="Proteomes" id="UP001454036"/>
    </source>
</evidence>